<gene>
    <name evidence="3" type="ORF">GCM10010196_33810</name>
</gene>
<feature type="domain" description="Transcription regulator PadR N-terminal" evidence="1">
    <location>
        <begin position="5"/>
        <end position="77"/>
    </location>
</feature>
<organism evidence="3 4">
    <name type="scientific">Agromyces mediolanus</name>
    <name type="common">Corynebacterium mediolanum</name>
    <dbReference type="NCBI Taxonomy" id="41986"/>
    <lineage>
        <taxon>Bacteria</taxon>
        <taxon>Bacillati</taxon>
        <taxon>Actinomycetota</taxon>
        <taxon>Actinomycetes</taxon>
        <taxon>Micrococcales</taxon>
        <taxon>Microbacteriaceae</taxon>
        <taxon>Agromyces</taxon>
    </lineage>
</organism>
<reference evidence="3" key="1">
    <citation type="journal article" date="2014" name="Int. J. Syst. Evol. Microbiol.">
        <title>Complete genome sequence of Corynebacterium casei LMG S-19264T (=DSM 44701T), isolated from a smear-ripened cheese.</title>
        <authorList>
            <consortium name="US DOE Joint Genome Institute (JGI-PGF)"/>
            <person name="Walter F."/>
            <person name="Albersmeier A."/>
            <person name="Kalinowski J."/>
            <person name="Ruckert C."/>
        </authorList>
    </citation>
    <scope>NUCLEOTIDE SEQUENCE</scope>
    <source>
        <strain evidence="3">JCM 3346</strain>
    </source>
</reference>
<evidence type="ECO:0000313" key="4">
    <source>
        <dbReference type="Proteomes" id="UP000610303"/>
    </source>
</evidence>
<dbReference type="Pfam" id="PF10400">
    <property type="entry name" value="Vir_act_alpha_C"/>
    <property type="match status" value="1"/>
</dbReference>
<dbReference type="Gene3D" id="1.10.10.10">
    <property type="entry name" value="Winged helix-like DNA-binding domain superfamily/Winged helix DNA-binding domain"/>
    <property type="match status" value="1"/>
</dbReference>
<dbReference type="InterPro" id="IPR036388">
    <property type="entry name" value="WH-like_DNA-bd_sf"/>
</dbReference>
<feature type="domain" description="Transcription regulator PadR C-terminal" evidence="2">
    <location>
        <begin position="94"/>
        <end position="169"/>
    </location>
</feature>
<sequence length="177" mass="19243">MAHVILGLLMLAPQSLYDLVKSFEAGVGLVYSASSGSIKRALDGLLASGLIEVESVQPGGRGRKVYRTTDAGRAAFRKWIDGPIEGPDLETAALSRLFFLGLLDPPERAAVLERIRERAAANVAELEAVERHLAVLEVPEEFHEVLAYQRATLDYGLSSGRHALAWFTERAAREAST</sequence>
<dbReference type="Pfam" id="PF03551">
    <property type="entry name" value="PadR"/>
    <property type="match status" value="1"/>
</dbReference>
<dbReference type="EMBL" id="BMRJ01000006">
    <property type="protein sequence ID" value="GGR37068.1"/>
    <property type="molecule type" value="Genomic_DNA"/>
</dbReference>
<evidence type="ECO:0000313" key="3">
    <source>
        <dbReference type="EMBL" id="GGR37068.1"/>
    </source>
</evidence>
<dbReference type="InterPro" id="IPR005149">
    <property type="entry name" value="Tscrpt_reg_PadR_N"/>
</dbReference>
<accession>A0A918FGZ3</accession>
<dbReference type="Gene3D" id="6.10.140.190">
    <property type="match status" value="1"/>
</dbReference>
<reference evidence="3" key="2">
    <citation type="submission" date="2020-09" db="EMBL/GenBank/DDBJ databases">
        <authorList>
            <person name="Sun Q."/>
            <person name="Ohkuma M."/>
        </authorList>
    </citation>
    <scope>NUCLEOTIDE SEQUENCE</scope>
    <source>
        <strain evidence="3">JCM 3346</strain>
    </source>
</reference>
<evidence type="ECO:0000259" key="1">
    <source>
        <dbReference type="Pfam" id="PF03551"/>
    </source>
</evidence>
<keyword evidence="4" id="KW-1185">Reference proteome</keyword>
<dbReference type="PANTHER" id="PTHR43252">
    <property type="entry name" value="TRANSCRIPTIONAL REGULATOR YQJI"/>
    <property type="match status" value="1"/>
</dbReference>
<protein>
    <submittedName>
        <fullName evidence="3">Transcriptional regulator</fullName>
    </submittedName>
</protein>
<dbReference type="RefSeq" id="WP_189086591.1">
    <property type="nucleotide sequence ID" value="NZ_BMRJ01000006.1"/>
</dbReference>
<dbReference type="Proteomes" id="UP000610303">
    <property type="component" value="Unassembled WGS sequence"/>
</dbReference>
<name>A0A918FGZ3_AGRME</name>
<dbReference type="AlphaFoldDB" id="A0A918FGZ3"/>
<comment type="caution">
    <text evidence="3">The sequence shown here is derived from an EMBL/GenBank/DDBJ whole genome shotgun (WGS) entry which is preliminary data.</text>
</comment>
<evidence type="ECO:0000259" key="2">
    <source>
        <dbReference type="Pfam" id="PF10400"/>
    </source>
</evidence>
<dbReference type="SUPFAM" id="SSF46785">
    <property type="entry name" value="Winged helix' DNA-binding domain"/>
    <property type="match status" value="1"/>
</dbReference>
<dbReference type="InterPro" id="IPR018309">
    <property type="entry name" value="Tscrpt_reg_PadR_C"/>
</dbReference>
<proteinExistence type="predicted"/>
<dbReference type="PANTHER" id="PTHR43252:SF2">
    <property type="entry name" value="TRANSCRIPTION REGULATOR, PADR-LIKE FAMILY"/>
    <property type="match status" value="1"/>
</dbReference>
<dbReference type="InterPro" id="IPR036390">
    <property type="entry name" value="WH_DNA-bd_sf"/>
</dbReference>